<dbReference type="Gene3D" id="3.90.70.10">
    <property type="entry name" value="Cysteine proteinases"/>
    <property type="match status" value="2"/>
</dbReference>
<dbReference type="AlphaFoldDB" id="A0ABD2LPN8"/>
<evidence type="ECO:0000256" key="2">
    <source>
        <dbReference type="ARBA" id="ARBA00012759"/>
    </source>
</evidence>
<feature type="region of interest" description="Disordered" evidence="4">
    <location>
        <begin position="673"/>
        <end position="693"/>
    </location>
</feature>
<dbReference type="InterPro" id="IPR001394">
    <property type="entry name" value="Peptidase_C19_UCH"/>
</dbReference>
<dbReference type="Pfam" id="PF00443">
    <property type="entry name" value="UCH"/>
    <property type="match status" value="1"/>
</dbReference>
<feature type="region of interest" description="Disordered" evidence="4">
    <location>
        <begin position="264"/>
        <end position="332"/>
    </location>
</feature>
<evidence type="ECO:0000256" key="1">
    <source>
        <dbReference type="ARBA" id="ARBA00000707"/>
    </source>
</evidence>
<dbReference type="PANTHER" id="PTHR21646">
    <property type="entry name" value="UBIQUITIN CARBOXYL-TERMINAL HYDROLASE"/>
    <property type="match status" value="1"/>
</dbReference>
<dbReference type="EC" id="3.4.19.12" evidence="2"/>
<comment type="caution">
    <text evidence="6">The sequence shown here is derived from an EMBL/GenBank/DDBJ whole genome shotgun (WGS) entry which is preliminary data.</text>
</comment>
<evidence type="ECO:0000256" key="3">
    <source>
        <dbReference type="ARBA" id="ARBA00022837"/>
    </source>
</evidence>
<dbReference type="InterPro" id="IPR018247">
    <property type="entry name" value="EF_Hand_1_Ca_BS"/>
</dbReference>
<dbReference type="Gene3D" id="1.10.238.10">
    <property type="entry name" value="EF-hand"/>
    <property type="match status" value="1"/>
</dbReference>
<feature type="compositionally biased region" description="Acidic residues" evidence="4">
    <location>
        <begin position="285"/>
        <end position="300"/>
    </location>
</feature>
<dbReference type="PROSITE" id="PS00018">
    <property type="entry name" value="EF_HAND_1"/>
    <property type="match status" value="1"/>
</dbReference>
<keyword evidence="3" id="KW-0106">Calcium</keyword>
<feature type="region of interest" description="Disordered" evidence="4">
    <location>
        <begin position="464"/>
        <end position="499"/>
    </location>
</feature>
<dbReference type="EMBL" id="JBICBT010000334">
    <property type="protein sequence ID" value="KAL3117094.1"/>
    <property type="molecule type" value="Genomic_DNA"/>
</dbReference>
<comment type="catalytic activity">
    <reaction evidence="1">
        <text>Thiol-dependent hydrolysis of ester, thioester, amide, peptide and isopeptide bonds formed by the C-terminal Gly of ubiquitin (a 76-residue protein attached to proteins as an intracellular targeting signal).</text>
        <dbReference type="EC" id="3.4.19.12"/>
    </reaction>
</comment>
<feature type="compositionally biased region" description="Low complexity" evidence="4">
    <location>
        <begin position="264"/>
        <end position="277"/>
    </location>
</feature>
<dbReference type="Proteomes" id="UP001620626">
    <property type="component" value="Unassembled WGS sequence"/>
</dbReference>
<protein>
    <recommendedName>
        <fullName evidence="2">ubiquitinyl hydrolase 1</fullName>
        <ecNumber evidence="2">3.4.19.12</ecNumber>
    </recommendedName>
</protein>
<feature type="domain" description="USP" evidence="5">
    <location>
        <begin position="332"/>
        <end position="1056"/>
    </location>
</feature>
<name>A0ABD2LPN8_9BILA</name>
<evidence type="ECO:0000313" key="6">
    <source>
        <dbReference type="EMBL" id="KAL3117094.1"/>
    </source>
</evidence>
<evidence type="ECO:0000256" key="4">
    <source>
        <dbReference type="SAM" id="MobiDB-lite"/>
    </source>
</evidence>
<dbReference type="InterPro" id="IPR011992">
    <property type="entry name" value="EF-hand-dom_pair"/>
</dbReference>
<dbReference type="InterPro" id="IPR050185">
    <property type="entry name" value="Ub_carboxyl-term_hydrolase"/>
</dbReference>
<feature type="compositionally biased region" description="Acidic residues" evidence="4">
    <location>
        <begin position="673"/>
        <end position="691"/>
    </location>
</feature>
<keyword evidence="7" id="KW-1185">Reference proteome</keyword>
<dbReference type="InterPro" id="IPR038765">
    <property type="entry name" value="Papain-like_cys_pep_sf"/>
</dbReference>
<feature type="compositionally biased region" description="Basic and acidic residues" evidence="4">
    <location>
        <begin position="301"/>
        <end position="323"/>
    </location>
</feature>
<dbReference type="SUPFAM" id="SSF54001">
    <property type="entry name" value="Cysteine proteinases"/>
    <property type="match status" value="1"/>
</dbReference>
<evidence type="ECO:0000313" key="7">
    <source>
        <dbReference type="Proteomes" id="UP001620626"/>
    </source>
</evidence>
<gene>
    <name evidence="6" type="ORF">niasHT_007497</name>
</gene>
<dbReference type="SUPFAM" id="SSF47473">
    <property type="entry name" value="EF-hand"/>
    <property type="match status" value="1"/>
</dbReference>
<proteinExistence type="predicted"/>
<accession>A0ABD2LPN8</accession>
<dbReference type="PROSITE" id="PS50235">
    <property type="entry name" value="USP_3"/>
    <property type="match status" value="1"/>
</dbReference>
<reference evidence="6 7" key="1">
    <citation type="submission" date="2024-10" db="EMBL/GenBank/DDBJ databases">
        <authorList>
            <person name="Kim D."/>
        </authorList>
    </citation>
    <scope>NUCLEOTIDE SEQUENCE [LARGE SCALE GENOMIC DNA]</scope>
    <source>
        <strain evidence="6">BH-2024</strain>
    </source>
</reference>
<dbReference type="InterPro" id="IPR028889">
    <property type="entry name" value="USP"/>
</dbReference>
<dbReference type="GO" id="GO:0004843">
    <property type="term" value="F:cysteine-type deubiquitinase activity"/>
    <property type="evidence" value="ECO:0007669"/>
    <property type="project" value="UniProtKB-EC"/>
</dbReference>
<evidence type="ECO:0000259" key="5">
    <source>
        <dbReference type="PROSITE" id="PS50235"/>
    </source>
</evidence>
<sequence length="1078" mass="121260">MDERERSRAKEFWAGRRTMTKAEFVAEFLTHPDIGRHRCAQILDFVFQGGDTLTGDKFLLAFEALGTVGWPCGVTCDKFATFSVPKYSECNGTLNEVIAGVTHFEVDQIAWLERRFWERCDRRSLSIADSAFVSAVLFVTKRSEVANRVFRLFTEHCNSAIGFKEYVCGLSSLCQGPEAERMKFVVGIWDSDMDGILSLNDLNEIADFFGFSMDLLVPHFEEEQTRDVAPLHIFDFVCLASKSATVREALLQFSNKLWVALTTSPSSSPTVSSPSTTCNDAATSVDDDQSEGDKADEEEGNERQMDGGDDEQPRRQHGQEQKQRPGGRRRLGGVRNIGNTCYLGAAIQTLANVSLLSGFLLSNEQQFRHLPLVRHYVQMLRSLLVAKETASPVELKESVSVLCSHFADHLQHDSQEFIQFFLDALHEQLKTVPSPSASSSPSSPSAAFRRILSPDDGVFGEKMVEEDGENGQPPQRKAKQKTTITEGAKNEMDETDERNTVWQNANSQWEKEVLSSRHGSIVLDLFAGQFLSSLRCPSCAHSSNKFELFTMLQLQIPVSETILIPFQVVLKDPTVPIVRYELRLPTTTKIERVKRLICERIGIDISDILVVILNKSNGKYNATLSQMFNGTDCAVAESADADGEAEDDHGSTLMGTPFISDIDIWCYETEPMEEDDESGKVDNEEEQEEDWSGGGGHVICVHRQIHFKSSFAAMALNGIGTYTFGTPIVLTFPTNNNNDKTQKTDTVRPCQLYAMVLEYVQKRYLRNSQRHLLKNTGGGKGDRPHHHLFNRALDANADSVHQNSYPFELALTKSDAIWCYKCHWQRFCRGCPIDANSSDCLPLDDLFSWQCLLTITWKNNAALYLLYNNLAERFSDDSQRSLSSNANSDLLSLDTVPPGVTVDDCLSDFTRTERIDGSHCDQCSSKGQSTMPPLTKQLSFVRLPDILVICFKRFTFVPSLQQFVKQIVPISFPLDNFDPSKYLSSDVPAEQMANFSRYFCIGIVTHYGQMNFGHYCSYVRDFFSDEWFFCNDNKTFPVKSSEVDTRNAYIVFYQRVTSAAATDHRTNQQNPSPPGKRE</sequence>
<organism evidence="6 7">
    <name type="scientific">Heterodera trifolii</name>
    <dbReference type="NCBI Taxonomy" id="157864"/>
    <lineage>
        <taxon>Eukaryota</taxon>
        <taxon>Metazoa</taxon>
        <taxon>Ecdysozoa</taxon>
        <taxon>Nematoda</taxon>
        <taxon>Chromadorea</taxon>
        <taxon>Rhabditida</taxon>
        <taxon>Tylenchina</taxon>
        <taxon>Tylenchomorpha</taxon>
        <taxon>Tylenchoidea</taxon>
        <taxon>Heteroderidae</taxon>
        <taxon>Heteroderinae</taxon>
        <taxon>Heterodera</taxon>
    </lineage>
</organism>